<dbReference type="AlphaFoldDB" id="A0A233ST78"/>
<keyword evidence="4" id="KW-1185">Reference proteome</keyword>
<organism evidence="3 4">
    <name type="scientific">Streptomyces diastatochromogenes</name>
    <dbReference type="NCBI Taxonomy" id="42236"/>
    <lineage>
        <taxon>Bacteria</taxon>
        <taxon>Bacillati</taxon>
        <taxon>Actinomycetota</taxon>
        <taxon>Actinomycetes</taxon>
        <taxon>Kitasatosporales</taxon>
        <taxon>Streptomycetaceae</taxon>
        <taxon>Streptomyces</taxon>
    </lineage>
</organism>
<dbReference type="GO" id="GO:0050660">
    <property type="term" value="F:flavin adenine dinucleotide binding"/>
    <property type="evidence" value="ECO:0007669"/>
    <property type="project" value="TreeGrafter"/>
</dbReference>
<name>A0A233ST78_STRDA</name>
<evidence type="ECO:0000256" key="1">
    <source>
        <dbReference type="ARBA" id="ARBA00023002"/>
    </source>
</evidence>
<accession>A0A233ST78</accession>
<dbReference type="PANTHER" id="PTHR43539">
    <property type="entry name" value="FLAVIN-BINDING MONOOXYGENASE-LIKE PROTEIN (AFU_ORTHOLOGUE AFUA_4G09220)"/>
    <property type="match status" value="1"/>
</dbReference>
<dbReference type="PRINTS" id="PR00368">
    <property type="entry name" value="FADPNR"/>
</dbReference>
<feature type="domain" description="FAD/NAD(P)-binding" evidence="2">
    <location>
        <begin position="5"/>
        <end position="212"/>
    </location>
</feature>
<dbReference type="EMBL" id="MCGQ01000007">
    <property type="protein sequence ID" value="OXY98855.1"/>
    <property type="molecule type" value="Genomic_DNA"/>
</dbReference>
<dbReference type="SUPFAM" id="SSF51905">
    <property type="entry name" value="FAD/NAD(P)-binding domain"/>
    <property type="match status" value="1"/>
</dbReference>
<dbReference type="RefSeq" id="WP_094215754.1">
    <property type="nucleotide sequence ID" value="NZ_MCGQ01000007.1"/>
</dbReference>
<dbReference type="OrthoDB" id="9778740at2"/>
<dbReference type="Proteomes" id="UP000215483">
    <property type="component" value="Unassembled WGS sequence"/>
</dbReference>
<dbReference type="PANTHER" id="PTHR43539:SF78">
    <property type="entry name" value="FLAVIN-CONTAINING MONOOXYGENASE"/>
    <property type="match status" value="1"/>
</dbReference>
<evidence type="ECO:0000313" key="4">
    <source>
        <dbReference type="Proteomes" id="UP000215483"/>
    </source>
</evidence>
<dbReference type="PRINTS" id="PR00411">
    <property type="entry name" value="PNDRDTASEI"/>
</dbReference>
<protein>
    <submittedName>
        <fullName evidence="3">Oxidoreductase</fullName>
    </submittedName>
</protein>
<evidence type="ECO:0000259" key="2">
    <source>
        <dbReference type="Pfam" id="PF07992"/>
    </source>
</evidence>
<sequence>MIRPVAVIGAGPYGLSTAAHLRARGIPVRVFGDPMVSWRDHMPEGMLLKSTPAASNLDCPQPGHTLADYCDAAGIRRLVTDEDIIPVETFIAYGEWFQEKLLPGLEQVRVVSVDRDKTGGFELKLDSGELFTARAVVVATGLSGLAHLPAELVAAATDGPAPTGPVSHSSQHHDLARFAGKELIVVGAGQSALETAALAAEAGAQVRVVSRGRGRVAFGAPPWDQPRLRPESPFGRAWSLWALSYYPQPYRFLPARTRHYLVRRVLGPLGAWWLRDRFEGKVQVHEVERVVGAEAPDGSPVLTVSTHGTRTERLSADHVIAATGYRVDIAAMDFLGHELRTRLAVSRGTPRLGPGYVSSVPGLYFTGLPAASSYGPVMRFVCGTEFASPRLARHLAAAHG</sequence>
<dbReference type="Gene3D" id="3.50.50.60">
    <property type="entry name" value="FAD/NAD(P)-binding domain"/>
    <property type="match status" value="1"/>
</dbReference>
<dbReference type="GO" id="GO:0004497">
    <property type="term" value="F:monooxygenase activity"/>
    <property type="evidence" value="ECO:0007669"/>
    <property type="project" value="TreeGrafter"/>
</dbReference>
<proteinExistence type="predicted"/>
<comment type="caution">
    <text evidence="3">The sequence shown here is derived from an EMBL/GenBank/DDBJ whole genome shotgun (WGS) entry which is preliminary data.</text>
</comment>
<dbReference type="InterPro" id="IPR050982">
    <property type="entry name" value="Auxin_biosynth/cation_transpt"/>
</dbReference>
<keyword evidence="1" id="KW-0560">Oxidoreductase</keyword>
<reference evidence="3 4" key="1">
    <citation type="submission" date="2016-07" db="EMBL/GenBank/DDBJ databases">
        <title>Draft genome of Streptomyces diastatochromogenes.</title>
        <authorList>
            <person name="Podduturi R."/>
            <person name="Lukassen M.B."/>
            <person name="Clausen N."/>
            <person name="Nielsen J.L."/>
            <person name="Jorgensen N.O."/>
        </authorList>
    </citation>
    <scope>NUCLEOTIDE SEQUENCE [LARGE SCALE GENOMIC DNA]</scope>
    <source>
        <strain evidence="3 4">DSM 40608</strain>
    </source>
</reference>
<gene>
    <name evidence="3" type="ORF">BEK98_07350</name>
</gene>
<dbReference type="InterPro" id="IPR023753">
    <property type="entry name" value="FAD/NAD-binding_dom"/>
</dbReference>
<dbReference type="Pfam" id="PF07992">
    <property type="entry name" value="Pyr_redox_2"/>
    <property type="match status" value="1"/>
</dbReference>
<evidence type="ECO:0000313" key="3">
    <source>
        <dbReference type="EMBL" id="OXY98855.1"/>
    </source>
</evidence>
<dbReference type="InterPro" id="IPR036188">
    <property type="entry name" value="FAD/NAD-bd_sf"/>
</dbReference>